<dbReference type="PIRSF" id="PIRSF005690">
    <property type="entry name" value="GerBA"/>
    <property type="match status" value="1"/>
</dbReference>
<dbReference type="PANTHER" id="PTHR22550:SF5">
    <property type="entry name" value="LEUCINE ZIPPER PROTEIN 4"/>
    <property type="match status" value="1"/>
</dbReference>
<dbReference type="Proteomes" id="UP000789423">
    <property type="component" value="Unassembled WGS sequence"/>
</dbReference>
<keyword evidence="3 7" id="KW-0812">Transmembrane</keyword>
<keyword evidence="9" id="KW-1185">Reference proteome</keyword>
<keyword evidence="4 7" id="KW-1133">Transmembrane helix</keyword>
<dbReference type="Pfam" id="PF03323">
    <property type="entry name" value="GerA"/>
    <property type="match status" value="1"/>
</dbReference>
<evidence type="ECO:0000256" key="1">
    <source>
        <dbReference type="ARBA" id="ARBA00004141"/>
    </source>
</evidence>
<feature type="transmembrane region" description="Helical" evidence="7">
    <location>
        <begin position="287"/>
        <end position="314"/>
    </location>
</feature>
<comment type="caution">
    <text evidence="8">The sequence shown here is derived from an EMBL/GenBank/DDBJ whole genome shotgun (WGS) entry which is preliminary data.</text>
</comment>
<comment type="subcellular location">
    <subcellularLocation>
        <location evidence="6">Cell membrane</location>
    </subcellularLocation>
    <subcellularLocation>
        <location evidence="1">Membrane</location>
        <topology evidence="1">Multi-pass membrane protein</topology>
    </subcellularLocation>
</comment>
<evidence type="ECO:0000313" key="8">
    <source>
        <dbReference type="EMBL" id="CAG9613207.1"/>
    </source>
</evidence>
<name>A0ABM8YBN8_9BACI</name>
<gene>
    <name evidence="8" type="primary">gerBA_3</name>
    <name evidence="8" type="ORF">BACCIP111899_02402</name>
</gene>
<dbReference type="InterPro" id="IPR004995">
    <property type="entry name" value="Spore_Ger"/>
</dbReference>
<evidence type="ECO:0000256" key="7">
    <source>
        <dbReference type="SAM" id="Phobius"/>
    </source>
</evidence>
<dbReference type="RefSeq" id="WP_230575296.1">
    <property type="nucleotide sequence ID" value="NZ_CAKJTI010000010.1"/>
</dbReference>
<comment type="similarity">
    <text evidence="2 6">Belongs to the GerABKA family.</text>
</comment>
<dbReference type="PANTHER" id="PTHR22550">
    <property type="entry name" value="SPORE GERMINATION PROTEIN"/>
    <property type="match status" value="1"/>
</dbReference>
<evidence type="ECO:0000256" key="6">
    <source>
        <dbReference type="PIRNR" id="PIRNR005690"/>
    </source>
</evidence>
<feature type="transmembrane region" description="Helical" evidence="7">
    <location>
        <begin position="389"/>
        <end position="409"/>
    </location>
</feature>
<keyword evidence="5 6" id="KW-0472">Membrane</keyword>
<sequence>MFRLQFGQKEAKQQVNEKNNCSIPEFIEKMKQSMDFLHFNITDDGNLCIFYIKSVSEEVVLKHYILSPIKRRLANIEKIEDLPNIIPIEEIILSPSIEEIREKLLGGFILIQLQNSSQKDNYALIRAESTVPGSRIYNDTENEYSVVGPKVGFVESLDVNLHLLRKGVVTENLIFKEVTVGSISKTQLAVGYLDGITNKQHVNTVMQRLQDIDFDIPFDATLVEQLISDNSNSLFPLLLSTERLDRAMYALLAGQVLILTNGSPYILAGPTNLFDFFVSPEDYYLPWIIGSFFRFIRFFGALFSIFSSAIYTAVLTYHYQMIPTDLVGPIIFSRANVPFPPVLEVLFLEITIELLREAGARLPPKIGQTLGIVGGIVIGQATVEAALTSTILLIAVALSALAAFTTPTIKMSNTIRILRFPLIILASMMGGLGLIIGFTLILAHLIRLKSLGSPYLLPLYPFRGIGSSEAFVRYPFSMSAKRPSHLRPISNWRFSPKKAKTKQNGDKT</sequence>
<accession>A0ABM8YBN8</accession>
<evidence type="ECO:0000256" key="4">
    <source>
        <dbReference type="ARBA" id="ARBA00022989"/>
    </source>
</evidence>
<dbReference type="InterPro" id="IPR050768">
    <property type="entry name" value="UPF0353/GerABKA_families"/>
</dbReference>
<feature type="transmembrane region" description="Helical" evidence="7">
    <location>
        <begin position="421"/>
        <end position="446"/>
    </location>
</feature>
<evidence type="ECO:0000256" key="3">
    <source>
        <dbReference type="ARBA" id="ARBA00022692"/>
    </source>
</evidence>
<protein>
    <submittedName>
        <fullName evidence="8">Spore germination protein B1</fullName>
    </submittedName>
</protein>
<evidence type="ECO:0000256" key="5">
    <source>
        <dbReference type="ARBA" id="ARBA00023136"/>
    </source>
</evidence>
<organism evidence="8 9">
    <name type="scientific">Bacillus rhizoplanae</name>
    <dbReference type="NCBI Taxonomy" id="2880966"/>
    <lineage>
        <taxon>Bacteria</taxon>
        <taxon>Bacillati</taxon>
        <taxon>Bacillota</taxon>
        <taxon>Bacilli</taxon>
        <taxon>Bacillales</taxon>
        <taxon>Bacillaceae</taxon>
        <taxon>Bacillus</taxon>
    </lineage>
</organism>
<dbReference type="EMBL" id="CAKJTI010000010">
    <property type="protein sequence ID" value="CAG9613207.1"/>
    <property type="molecule type" value="Genomic_DNA"/>
</dbReference>
<evidence type="ECO:0000313" key="9">
    <source>
        <dbReference type="Proteomes" id="UP000789423"/>
    </source>
</evidence>
<evidence type="ECO:0000256" key="2">
    <source>
        <dbReference type="ARBA" id="ARBA00005278"/>
    </source>
</evidence>
<proteinExistence type="inferred from homology"/>
<reference evidence="8 9" key="1">
    <citation type="submission" date="2021-10" db="EMBL/GenBank/DDBJ databases">
        <authorList>
            <person name="Criscuolo A."/>
        </authorList>
    </citation>
    <scope>NUCLEOTIDE SEQUENCE [LARGE SCALE GENOMIC DNA]</scope>
    <source>
        <strain evidence="9">CIP 111899</strain>
    </source>
</reference>